<sequence length="220" mass="23828">MMPSVSTPRDTSLVPVALRDTALTVMGLAHDATPAHFDTFREKCKAQIDRLRTELESAGHPPDIVEDATYAQCALLDEAALRFLKGSDRDAWEHQPLQVTEFKSHDAGEELITRIKRRLAQPQPVLPLLAIFAAVLDLGFEGQFALDGSNARVALMAALDERLASERDTSGPVIVRSGAARGRLGKLSPLAWVLAACVTSAVAYLTLDQWLTAAIARMAS</sequence>
<dbReference type="NCBIfam" id="TIGR03349">
    <property type="entry name" value="IV_VI_DotU"/>
    <property type="match status" value="1"/>
</dbReference>
<name>A0A5E4SSG1_9BURK</name>
<proteinExistence type="predicted"/>
<dbReference type="RefSeq" id="WP_338044401.1">
    <property type="nucleotide sequence ID" value="NZ_CABPRZ010000003.1"/>
</dbReference>
<reference evidence="2 3" key="1">
    <citation type="submission" date="2019-08" db="EMBL/GenBank/DDBJ databases">
        <authorList>
            <person name="Peeters C."/>
        </authorList>
    </citation>
    <scope>NUCLEOTIDE SEQUENCE [LARGE SCALE GENOMIC DNA]</scope>
    <source>
        <strain evidence="2 3">LMG 30175</strain>
    </source>
</reference>
<dbReference type="InterPro" id="IPR038522">
    <property type="entry name" value="T4/T6SS_DotU_sf"/>
</dbReference>
<dbReference type="Proteomes" id="UP000414233">
    <property type="component" value="Unassembled WGS sequence"/>
</dbReference>
<dbReference type="EMBL" id="CABPRZ010000003">
    <property type="protein sequence ID" value="VVD78091.1"/>
    <property type="molecule type" value="Genomic_DNA"/>
</dbReference>
<dbReference type="PANTHER" id="PTHR38033:SF1">
    <property type="entry name" value="DOTU FAMILY TYPE IV_VI SECRETION SYSTEM PROTEIN"/>
    <property type="match status" value="1"/>
</dbReference>
<keyword evidence="3" id="KW-1185">Reference proteome</keyword>
<evidence type="ECO:0000313" key="3">
    <source>
        <dbReference type="Proteomes" id="UP000414233"/>
    </source>
</evidence>
<protein>
    <recommendedName>
        <fullName evidence="1">Type IV / VI secretion system DotU domain-containing protein</fullName>
    </recommendedName>
</protein>
<evidence type="ECO:0000313" key="2">
    <source>
        <dbReference type="EMBL" id="VVD78091.1"/>
    </source>
</evidence>
<feature type="domain" description="Type IV / VI secretion system DotU" evidence="1">
    <location>
        <begin position="17"/>
        <end position="207"/>
    </location>
</feature>
<accession>A0A5E4SSG1</accession>
<evidence type="ECO:0000259" key="1">
    <source>
        <dbReference type="Pfam" id="PF09850"/>
    </source>
</evidence>
<dbReference type="Gene3D" id="1.25.40.590">
    <property type="entry name" value="Type IV / VI secretion system, DotU"/>
    <property type="match status" value="1"/>
</dbReference>
<dbReference type="PANTHER" id="PTHR38033">
    <property type="entry name" value="MEMBRANE PROTEIN-RELATED"/>
    <property type="match status" value="1"/>
</dbReference>
<dbReference type="Pfam" id="PF09850">
    <property type="entry name" value="DotU"/>
    <property type="match status" value="1"/>
</dbReference>
<dbReference type="InterPro" id="IPR017732">
    <property type="entry name" value="T4/T6SS_DotU"/>
</dbReference>
<gene>
    <name evidence="2" type="ORF">PTE30175_00916</name>
</gene>
<dbReference type="AlphaFoldDB" id="A0A5E4SSG1"/>
<organism evidence="2 3">
    <name type="scientific">Pandoraea terrae</name>
    <dbReference type="NCBI Taxonomy" id="1537710"/>
    <lineage>
        <taxon>Bacteria</taxon>
        <taxon>Pseudomonadati</taxon>
        <taxon>Pseudomonadota</taxon>
        <taxon>Betaproteobacteria</taxon>
        <taxon>Burkholderiales</taxon>
        <taxon>Burkholderiaceae</taxon>
        <taxon>Pandoraea</taxon>
    </lineage>
</organism>